<name>K1WTJ4_MARBU</name>
<feature type="region of interest" description="Disordered" evidence="1">
    <location>
        <begin position="1"/>
        <end position="67"/>
    </location>
</feature>
<evidence type="ECO:0000313" key="3">
    <source>
        <dbReference type="Proteomes" id="UP000006753"/>
    </source>
</evidence>
<dbReference type="OMA" id="ACDEEQK"/>
<accession>K1WTJ4</accession>
<feature type="compositionally biased region" description="Low complexity" evidence="1">
    <location>
        <begin position="7"/>
        <end position="23"/>
    </location>
</feature>
<dbReference type="Proteomes" id="UP000006753">
    <property type="component" value="Unassembled WGS sequence"/>
</dbReference>
<sequence length="82" mass="8654">MSSAADTTFSHTRTSSTASSVSSNGGWLELTPANIHRSDSVSSTSSGPFLSNATQAKPSSVPKPVACDEEQKRLMLLRARNN</sequence>
<keyword evidence="3" id="KW-1185">Reference proteome</keyword>
<proteinExistence type="predicted"/>
<dbReference type="OrthoDB" id="3521710at2759"/>
<gene>
    <name evidence="2" type="ORF">MBM_05768</name>
</gene>
<evidence type="ECO:0000313" key="2">
    <source>
        <dbReference type="EMBL" id="EKD15757.1"/>
    </source>
</evidence>
<organism evidence="2 3">
    <name type="scientific">Marssonina brunnea f. sp. multigermtubi (strain MB_m1)</name>
    <name type="common">Marssonina leaf spot fungus</name>
    <dbReference type="NCBI Taxonomy" id="1072389"/>
    <lineage>
        <taxon>Eukaryota</taxon>
        <taxon>Fungi</taxon>
        <taxon>Dikarya</taxon>
        <taxon>Ascomycota</taxon>
        <taxon>Pezizomycotina</taxon>
        <taxon>Leotiomycetes</taxon>
        <taxon>Helotiales</taxon>
        <taxon>Drepanopezizaceae</taxon>
        <taxon>Drepanopeziza</taxon>
    </lineage>
</organism>
<dbReference type="RefSeq" id="XP_007293657.1">
    <property type="nucleotide sequence ID" value="XM_007293595.1"/>
</dbReference>
<dbReference type="KEGG" id="mbe:MBM_05768"/>
<evidence type="ECO:0000256" key="1">
    <source>
        <dbReference type="SAM" id="MobiDB-lite"/>
    </source>
</evidence>
<protein>
    <submittedName>
        <fullName evidence="2">Uncharacterized protein</fullName>
    </submittedName>
</protein>
<reference evidence="2 3" key="1">
    <citation type="journal article" date="2012" name="BMC Genomics">
        <title>Sequencing the genome of Marssonina brunnea reveals fungus-poplar co-evolution.</title>
        <authorList>
            <person name="Zhu S."/>
            <person name="Cao Y.-Z."/>
            <person name="Jiang C."/>
            <person name="Tan B.-Y."/>
            <person name="Wang Z."/>
            <person name="Feng S."/>
            <person name="Zhang L."/>
            <person name="Su X.-H."/>
            <person name="Brejova B."/>
            <person name="Vinar T."/>
            <person name="Xu M."/>
            <person name="Wang M.-X."/>
            <person name="Zhang S.-G."/>
            <person name="Huang M.-R."/>
            <person name="Wu R."/>
            <person name="Zhou Y."/>
        </authorList>
    </citation>
    <scope>NUCLEOTIDE SEQUENCE [LARGE SCALE GENOMIC DNA]</scope>
    <source>
        <strain evidence="2 3">MB_m1</strain>
    </source>
</reference>
<dbReference type="InParanoid" id="K1WTJ4"/>
<dbReference type="AlphaFoldDB" id="K1WTJ4"/>
<dbReference type="EMBL" id="JH921440">
    <property type="protein sequence ID" value="EKD15757.1"/>
    <property type="molecule type" value="Genomic_DNA"/>
</dbReference>
<dbReference type="GeneID" id="18761703"/>
<feature type="compositionally biased region" description="Polar residues" evidence="1">
    <location>
        <begin position="40"/>
        <end position="58"/>
    </location>
</feature>
<dbReference type="HOGENOM" id="CLU_2558751_0_0_1"/>